<keyword evidence="3 7" id="KW-0540">Nuclease</keyword>
<proteinExistence type="inferred from homology"/>
<keyword evidence="5 7" id="KW-0378">Hydrolase</keyword>
<comment type="caution">
    <text evidence="10">The sequence shown here is derived from an EMBL/GenBank/DDBJ whole genome shotgun (WGS) entry which is preliminary data.</text>
</comment>
<evidence type="ECO:0000313" key="11">
    <source>
        <dbReference type="Proteomes" id="UP000569092"/>
    </source>
</evidence>
<comment type="function">
    <text evidence="1 7">RNaseP catalyzes the removal of the 5'-leader sequence from pre-tRNA to produce the mature 5'-terminus. It can also cleave other RNA substrates such as 4.5S RNA. The protein component plays an auxiliary but essential role in vivo by binding to the 5'-leader sequence and broadening the substrate specificity of the ribozyme.</text>
</comment>
<keyword evidence="6 7" id="KW-0694">RNA-binding</keyword>
<dbReference type="AlphaFoldDB" id="A0A7W8N3S9"/>
<dbReference type="PANTHER" id="PTHR33992">
    <property type="entry name" value="RIBONUCLEASE P PROTEIN COMPONENT"/>
    <property type="match status" value="1"/>
</dbReference>
<accession>A0A7W8N3S9</accession>
<sequence>MPGNSKPNSIFRLRKHADYQRVYKASRKQFAKQMSYFFAVRPLLGADGTPLRDADASSARVGLTVGKVMGKAVDRNRIKRRMREAVRSNLSTLSTPVDVILHPRRSVIDLDFPTLEREVATVFRAIQKVADRDPVRQPGRQPGDRSQKQTSATSL</sequence>
<evidence type="ECO:0000256" key="4">
    <source>
        <dbReference type="ARBA" id="ARBA00022759"/>
    </source>
</evidence>
<dbReference type="Proteomes" id="UP000569092">
    <property type="component" value="Unassembled WGS sequence"/>
</dbReference>
<dbReference type="Pfam" id="PF00825">
    <property type="entry name" value="Ribonuclease_P"/>
    <property type="match status" value="1"/>
</dbReference>
<keyword evidence="2 7" id="KW-0819">tRNA processing</keyword>
<dbReference type="InterPro" id="IPR000100">
    <property type="entry name" value="RNase_P"/>
</dbReference>
<name>A0A7W8N3S9_9BACT</name>
<protein>
    <recommendedName>
        <fullName evidence="7 8">Ribonuclease P protein component</fullName>
        <shortName evidence="7">RNase P protein</shortName>
        <shortName evidence="7">RNaseP protein</shortName>
        <ecNumber evidence="7 8">3.1.26.5</ecNumber>
    </recommendedName>
    <alternativeName>
        <fullName evidence="7">Protein C5</fullName>
    </alternativeName>
</protein>
<dbReference type="GO" id="GO:0000049">
    <property type="term" value="F:tRNA binding"/>
    <property type="evidence" value="ECO:0007669"/>
    <property type="project" value="UniProtKB-UniRule"/>
</dbReference>
<reference evidence="10 11" key="1">
    <citation type="submission" date="2020-08" db="EMBL/GenBank/DDBJ databases">
        <title>Genomic Encyclopedia of Type Strains, Phase IV (KMG-V): Genome sequencing to study the core and pangenomes of soil and plant-associated prokaryotes.</title>
        <authorList>
            <person name="Whitman W."/>
        </authorList>
    </citation>
    <scope>NUCLEOTIDE SEQUENCE [LARGE SCALE GENOMIC DNA]</scope>
    <source>
        <strain evidence="10 11">M8US30</strain>
    </source>
</reference>
<feature type="region of interest" description="Disordered" evidence="9">
    <location>
        <begin position="130"/>
        <end position="155"/>
    </location>
</feature>
<dbReference type="InterPro" id="IPR014721">
    <property type="entry name" value="Ribsml_uS5_D2-typ_fold_subgr"/>
</dbReference>
<dbReference type="SUPFAM" id="SSF54211">
    <property type="entry name" value="Ribosomal protein S5 domain 2-like"/>
    <property type="match status" value="1"/>
</dbReference>
<comment type="similarity">
    <text evidence="7">Belongs to the RnpA family.</text>
</comment>
<dbReference type="GO" id="GO:0042781">
    <property type="term" value="F:3'-tRNA processing endoribonuclease activity"/>
    <property type="evidence" value="ECO:0007669"/>
    <property type="project" value="TreeGrafter"/>
</dbReference>
<comment type="catalytic activity">
    <reaction evidence="7">
        <text>Endonucleolytic cleavage of RNA, removing 5'-extranucleotides from tRNA precursor.</text>
        <dbReference type="EC" id="3.1.26.5"/>
    </reaction>
</comment>
<dbReference type="PROSITE" id="PS00648">
    <property type="entry name" value="RIBONUCLEASE_P"/>
    <property type="match status" value="1"/>
</dbReference>
<dbReference type="GO" id="GO:0001682">
    <property type="term" value="P:tRNA 5'-leader removal"/>
    <property type="evidence" value="ECO:0007669"/>
    <property type="project" value="UniProtKB-UniRule"/>
</dbReference>
<dbReference type="GO" id="GO:0004526">
    <property type="term" value="F:ribonuclease P activity"/>
    <property type="evidence" value="ECO:0007669"/>
    <property type="project" value="UniProtKB-UniRule"/>
</dbReference>
<dbReference type="HAMAP" id="MF_00227">
    <property type="entry name" value="RNase_P"/>
    <property type="match status" value="1"/>
</dbReference>
<evidence type="ECO:0000256" key="1">
    <source>
        <dbReference type="ARBA" id="ARBA00002663"/>
    </source>
</evidence>
<keyword evidence="4 7" id="KW-0255">Endonuclease</keyword>
<dbReference type="Gene3D" id="3.30.230.10">
    <property type="match status" value="1"/>
</dbReference>
<dbReference type="GO" id="GO:0030677">
    <property type="term" value="C:ribonuclease P complex"/>
    <property type="evidence" value="ECO:0007669"/>
    <property type="project" value="TreeGrafter"/>
</dbReference>
<evidence type="ECO:0000256" key="5">
    <source>
        <dbReference type="ARBA" id="ARBA00022801"/>
    </source>
</evidence>
<dbReference type="EMBL" id="JACHDZ010000004">
    <property type="protein sequence ID" value="MBB5344822.1"/>
    <property type="molecule type" value="Genomic_DNA"/>
</dbReference>
<evidence type="ECO:0000256" key="8">
    <source>
        <dbReference type="NCBIfam" id="TIGR00188"/>
    </source>
</evidence>
<dbReference type="InterPro" id="IPR020539">
    <property type="entry name" value="RNase_P_CS"/>
</dbReference>
<organism evidence="10 11">
    <name type="scientific">Tunturiibacter lichenicola</name>
    <dbReference type="NCBI Taxonomy" id="2051959"/>
    <lineage>
        <taxon>Bacteria</taxon>
        <taxon>Pseudomonadati</taxon>
        <taxon>Acidobacteriota</taxon>
        <taxon>Terriglobia</taxon>
        <taxon>Terriglobales</taxon>
        <taxon>Acidobacteriaceae</taxon>
        <taxon>Tunturiibacter</taxon>
    </lineage>
</organism>
<dbReference type="InterPro" id="IPR020568">
    <property type="entry name" value="Ribosomal_Su5_D2-typ_SF"/>
</dbReference>
<evidence type="ECO:0000256" key="7">
    <source>
        <dbReference type="HAMAP-Rule" id="MF_00227"/>
    </source>
</evidence>
<dbReference type="PANTHER" id="PTHR33992:SF1">
    <property type="entry name" value="RIBONUCLEASE P PROTEIN COMPONENT"/>
    <property type="match status" value="1"/>
</dbReference>
<dbReference type="NCBIfam" id="TIGR00188">
    <property type="entry name" value="rnpA"/>
    <property type="match status" value="1"/>
</dbReference>
<evidence type="ECO:0000256" key="2">
    <source>
        <dbReference type="ARBA" id="ARBA00022694"/>
    </source>
</evidence>
<evidence type="ECO:0000256" key="3">
    <source>
        <dbReference type="ARBA" id="ARBA00022722"/>
    </source>
</evidence>
<evidence type="ECO:0000256" key="6">
    <source>
        <dbReference type="ARBA" id="ARBA00022884"/>
    </source>
</evidence>
<evidence type="ECO:0000313" key="10">
    <source>
        <dbReference type="EMBL" id="MBB5344822.1"/>
    </source>
</evidence>
<gene>
    <name evidence="7" type="primary">rnpA</name>
    <name evidence="10" type="ORF">HDF10_002808</name>
</gene>
<evidence type="ECO:0000256" key="9">
    <source>
        <dbReference type="SAM" id="MobiDB-lite"/>
    </source>
</evidence>
<comment type="subunit">
    <text evidence="7">Consists of a catalytic RNA component (M1 or rnpB) and a protein subunit.</text>
</comment>
<dbReference type="EC" id="3.1.26.5" evidence="7 8"/>